<protein>
    <submittedName>
        <fullName evidence="2">Uncharacterized protein</fullName>
    </submittedName>
</protein>
<dbReference type="EMBL" id="KZ997642">
    <property type="protein sequence ID" value="RKO87145.1"/>
    <property type="molecule type" value="Genomic_DNA"/>
</dbReference>
<dbReference type="AlphaFoldDB" id="A0A4P9W6Z5"/>
<proteinExistence type="predicted"/>
<keyword evidence="3" id="KW-1185">Reference proteome</keyword>
<sequence>MRSRGSLSSNLAGIRLFSQAFASSIHYRSSIGAPTSPDSRSAHISLPPCKLKEQSRVGPIRRSRILDQNPAKIKENKAARDFTSAPPSSSLRGHEEIHYSVSTLTTSALSHGHLAETPPSLSTHGAQRRCPQAVGENASQRPRVNSLTPAFRLAVADLAFARGLVVWSEGGCCDGGDGREIFARASQFLARLYRGTVGLSLGFSCFGHCASDHFDATAPTVGSTSYLFNDVSTHLMFPSRGVNFHLALRLRLANDTIPSCFSVSHLSTAIWYQTGDVEIPDI</sequence>
<evidence type="ECO:0000256" key="1">
    <source>
        <dbReference type="SAM" id="MobiDB-lite"/>
    </source>
</evidence>
<feature type="region of interest" description="Disordered" evidence="1">
    <location>
        <begin position="112"/>
        <end position="141"/>
    </location>
</feature>
<dbReference type="Proteomes" id="UP000269721">
    <property type="component" value="Unassembled WGS sequence"/>
</dbReference>
<reference evidence="3" key="1">
    <citation type="journal article" date="2018" name="Nat. Microbiol.">
        <title>Leveraging single-cell genomics to expand the fungal tree of life.</title>
        <authorList>
            <person name="Ahrendt S.R."/>
            <person name="Quandt C.A."/>
            <person name="Ciobanu D."/>
            <person name="Clum A."/>
            <person name="Salamov A."/>
            <person name="Andreopoulos B."/>
            <person name="Cheng J.F."/>
            <person name="Woyke T."/>
            <person name="Pelin A."/>
            <person name="Henrissat B."/>
            <person name="Reynolds N.K."/>
            <person name="Benny G.L."/>
            <person name="Smith M.E."/>
            <person name="James T.Y."/>
            <person name="Grigoriev I.V."/>
        </authorList>
    </citation>
    <scope>NUCLEOTIDE SEQUENCE [LARGE SCALE GENOMIC DNA]</scope>
</reference>
<name>A0A4P9W6Z5_9FUNG</name>
<feature type="region of interest" description="Disordered" evidence="1">
    <location>
        <begin position="32"/>
        <end position="57"/>
    </location>
</feature>
<organism evidence="2 3">
    <name type="scientific">Blyttiomyces helicus</name>
    <dbReference type="NCBI Taxonomy" id="388810"/>
    <lineage>
        <taxon>Eukaryota</taxon>
        <taxon>Fungi</taxon>
        <taxon>Fungi incertae sedis</taxon>
        <taxon>Chytridiomycota</taxon>
        <taxon>Chytridiomycota incertae sedis</taxon>
        <taxon>Chytridiomycetes</taxon>
        <taxon>Chytridiomycetes incertae sedis</taxon>
        <taxon>Blyttiomyces</taxon>
    </lineage>
</organism>
<evidence type="ECO:0000313" key="2">
    <source>
        <dbReference type="EMBL" id="RKO87145.1"/>
    </source>
</evidence>
<gene>
    <name evidence="2" type="ORF">BDK51DRAFT_39671</name>
</gene>
<evidence type="ECO:0000313" key="3">
    <source>
        <dbReference type="Proteomes" id="UP000269721"/>
    </source>
</evidence>
<accession>A0A4P9W6Z5</accession>